<keyword evidence="2" id="KW-0813">Transport</keyword>
<dbReference type="EMBL" id="VSSQ01009726">
    <property type="protein sequence ID" value="MPM42420.1"/>
    <property type="molecule type" value="Genomic_DNA"/>
</dbReference>
<dbReference type="Gene3D" id="1.20.1510.10">
    <property type="entry name" value="Cation efflux protein transmembrane domain"/>
    <property type="match status" value="1"/>
</dbReference>
<dbReference type="InterPro" id="IPR002524">
    <property type="entry name" value="Cation_efflux"/>
</dbReference>
<evidence type="ECO:0000256" key="1">
    <source>
        <dbReference type="ARBA" id="ARBA00004141"/>
    </source>
</evidence>
<proteinExistence type="predicted"/>
<dbReference type="InterPro" id="IPR058533">
    <property type="entry name" value="Cation_efflux_TM"/>
</dbReference>
<keyword evidence="4" id="KW-1133">Transmembrane helix</keyword>
<evidence type="ECO:0000256" key="2">
    <source>
        <dbReference type="ARBA" id="ARBA00022448"/>
    </source>
</evidence>
<reference evidence="8" key="1">
    <citation type="submission" date="2019-08" db="EMBL/GenBank/DDBJ databases">
        <authorList>
            <person name="Kucharzyk K."/>
            <person name="Murdoch R.W."/>
            <person name="Higgins S."/>
            <person name="Loffler F."/>
        </authorList>
    </citation>
    <scope>NUCLEOTIDE SEQUENCE</scope>
</reference>
<dbReference type="GO" id="GO:0008324">
    <property type="term" value="F:monoatomic cation transmembrane transporter activity"/>
    <property type="evidence" value="ECO:0007669"/>
    <property type="project" value="InterPro"/>
</dbReference>
<dbReference type="InterPro" id="IPR050291">
    <property type="entry name" value="CDF_Transporter"/>
</dbReference>
<evidence type="ECO:0000256" key="3">
    <source>
        <dbReference type="ARBA" id="ARBA00022692"/>
    </source>
</evidence>
<dbReference type="PANTHER" id="PTHR43840">
    <property type="entry name" value="MITOCHONDRIAL METAL TRANSPORTER 1-RELATED"/>
    <property type="match status" value="1"/>
</dbReference>
<evidence type="ECO:0000259" key="6">
    <source>
        <dbReference type="Pfam" id="PF01545"/>
    </source>
</evidence>
<dbReference type="InterPro" id="IPR027470">
    <property type="entry name" value="Cation_efflux_CTD"/>
</dbReference>
<dbReference type="Pfam" id="PF16916">
    <property type="entry name" value="ZT_dimer"/>
    <property type="match status" value="1"/>
</dbReference>
<dbReference type="SUPFAM" id="SSF161111">
    <property type="entry name" value="Cation efflux protein transmembrane domain-like"/>
    <property type="match status" value="1"/>
</dbReference>
<dbReference type="NCBIfam" id="TIGR01297">
    <property type="entry name" value="CDF"/>
    <property type="match status" value="1"/>
</dbReference>
<evidence type="ECO:0000259" key="7">
    <source>
        <dbReference type="Pfam" id="PF16916"/>
    </source>
</evidence>
<evidence type="ECO:0000256" key="4">
    <source>
        <dbReference type="ARBA" id="ARBA00022989"/>
    </source>
</evidence>
<dbReference type="Pfam" id="PF01545">
    <property type="entry name" value="Cation_efflux"/>
    <property type="match status" value="1"/>
</dbReference>
<protein>
    <submittedName>
        <fullName evidence="8">Uncharacterized protein</fullName>
    </submittedName>
</protein>
<accession>A0A644ZN97</accession>
<evidence type="ECO:0000256" key="5">
    <source>
        <dbReference type="ARBA" id="ARBA00023136"/>
    </source>
</evidence>
<feature type="domain" description="Cation efflux protein transmembrane" evidence="6">
    <location>
        <begin position="3"/>
        <end position="113"/>
    </location>
</feature>
<comment type="subcellular location">
    <subcellularLocation>
        <location evidence="1">Membrane</location>
        <topology evidence="1">Multi-pass membrane protein</topology>
    </subcellularLocation>
</comment>
<comment type="caution">
    <text evidence="8">The sequence shown here is derived from an EMBL/GenBank/DDBJ whole genome shotgun (WGS) entry which is preliminary data.</text>
</comment>
<dbReference type="InterPro" id="IPR027469">
    <property type="entry name" value="Cation_efflux_TMD_sf"/>
</dbReference>
<keyword evidence="3" id="KW-0812">Transmembrane</keyword>
<dbReference type="SUPFAM" id="SSF160240">
    <property type="entry name" value="Cation efflux protein cytoplasmic domain-like"/>
    <property type="match status" value="1"/>
</dbReference>
<name>A0A644ZN97_9ZZZZ</name>
<dbReference type="PANTHER" id="PTHR43840:SF15">
    <property type="entry name" value="MITOCHONDRIAL METAL TRANSPORTER 1-RELATED"/>
    <property type="match status" value="1"/>
</dbReference>
<keyword evidence="5" id="KW-0472">Membrane</keyword>
<dbReference type="Gene3D" id="3.30.70.1350">
    <property type="entry name" value="Cation efflux protein, cytoplasmic domain"/>
    <property type="match status" value="1"/>
</dbReference>
<organism evidence="8">
    <name type="scientific">bioreactor metagenome</name>
    <dbReference type="NCBI Taxonomy" id="1076179"/>
    <lineage>
        <taxon>unclassified sequences</taxon>
        <taxon>metagenomes</taxon>
        <taxon>ecological metagenomes</taxon>
    </lineage>
</organism>
<feature type="domain" description="Cation efflux protein cytoplasmic" evidence="7">
    <location>
        <begin position="123"/>
        <end position="197"/>
    </location>
</feature>
<dbReference type="AlphaFoldDB" id="A0A644ZN97"/>
<sequence length="202" mass="21955">MAFAGYEAARNSYVRYLQGGEAIALDLPTYILLASAAIKFGMFMAIRSIGKRLKSPTLATTAVDNLSDVLTSVAAFLGVLGSSLIHPLADPIAGFLVAGWIFKQVYSVGRDNLGFLTGKGATHEEAEEFVKAAEEIPGVIRVHHLMTEYVGPKMVLDLHINVDGQKTLNEVHAISDAVAERLQEFPNVDRAYVHLEPDGWED</sequence>
<dbReference type="GO" id="GO:0016020">
    <property type="term" value="C:membrane"/>
    <property type="evidence" value="ECO:0007669"/>
    <property type="project" value="UniProtKB-SubCell"/>
</dbReference>
<gene>
    <name evidence="8" type="ORF">SDC9_89085</name>
</gene>
<evidence type="ECO:0000313" key="8">
    <source>
        <dbReference type="EMBL" id="MPM42420.1"/>
    </source>
</evidence>
<dbReference type="InterPro" id="IPR036837">
    <property type="entry name" value="Cation_efflux_CTD_sf"/>
</dbReference>